<dbReference type="SUPFAM" id="SSF52141">
    <property type="entry name" value="Uracil-DNA glycosylase-like"/>
    <property type="match status" value="1"/>
</dbReference>
<dbReference type="SMART" id="SM00986">
    <property type="entry name" value="UDG"/>
    <property type="match status" value="1"/>
</dbReference>
<dbReference type="InterPro" id="IPR005122">
    <property type="entry name" value="Uracil-DNA_glycosylase-like"/>
</dbReference>
<feature type="domain" description="Uracil-DNA glycosylase-like" evidence="1">
    <location>
        <begin position="11"/>
        <end position="161"/>
    </location>
</feature>
<dbReference type="AlphaFoldDB" id="A0A1M6K845"/>
<dbReference type="InterPro" id="IPR026353">
    <property type="entry name" value="Hypoxan-DNA_Glyclase"/>
</dbReference>
<dbReference type="OrthoDB" id="9799921at2"/>
<organism evidence="2 3">
    <name type="scientific">Anaerotignum lactatifermentans DSM 14214</name>
    <dbReference type="NCBI Taxonomy" id="1121323"/>
    <lineage>
        <taxon>Bacteria</taxon>
        <taxon>Bacillati</taxon>
        <taxon>Bacillota</taxon>
        <taxon>Clostridia</taxon>
        <taxon>Lachnospirales</taxon>
        <taxon>Anaerotignaceae</taxon>
        <taxon>Anaerotignum</taxon>
    </lineage>
</organism>
<evidence type="ECO:0000313" key="3">
    <source>
        <dbReference type="Proteomes" id="UP000183975"/>
    </source>
</evidence>
<dbReference type="Pfam" id="PF03167">
    <property type="entry name" value="UDG"/>
    <property type="match status" value="1"/>
</dbReference>
<proteinExistence type="predicted"/>
<dbReference type="CDD" id="cd10032">
    <property type="entry name" value="UDG-F6_HDG"/>
    <property type="match status" value="1"/>
</dbReference>
<dbReference type="Gene3D" id="3.40.470.10">
    <property type="entry name" value="Uracil-DNA glycosylase-like domain"/>
    <property type="match status" value="1"/>
</dbReference>
<dbReference type="SMART" id="SM00987">
    <property type="entry name" value="UreE_C"/>
    <property type="match status" value="1"/>
</dbReference>
<gene>
    <name evidence="2" type="ORF">SAMN02745138_00087</name>
</gene>
<sequence>MEPITVQHTFSPIFDKNSRLLILGTVPSVKSRENDFYYGHPQNRFWKLIAILCGEKTPVTKEEKTEMLLRHGIALYDVVERCTIVGSSDSSIKDVVPVDLTPILEQTGNIPIFANGATAEKLYRKYLFPKTGISAVKLPSTSPANAAWSLSRLEEAWREAMEPYLG</sequence>
<keyword evidence="3" id="KW-1185">Reference proteome</keyword>
<reference evidence="2 3" key="1">
    <citation type="submission" date="2016-11" db="EMBL/GenBank/DDBJ databases">
        <authorList>
            <person name="Jaros S."/>
            <person name="Januszkiewicz K."/>
            <person name="Wedrychowicz H."/>
        </authorList>
    </citation>
    <scope>NUCLEOTIDE SEQUENCE [LARGE SCALE GENOMIC DNA]</scope>
    <source>
        <strain evidence="2 3">DSM 14214</strain>
    </source>
</reference>
<evidence type="ECO:0000259" key="1">
    <source>
        <dbReference type="SMART" id="SM00986"/>
    </source>
</evidence>
<evidence type="ECO:0000313" key="2">
    <source>
        <dbReference type="EMBL" id="SHJ55156.1"/>
    </source>
</evidence>
<dbReference type="EMBL" id="FRAH01000003">
    <property type="protein sequence ID" value="SHJ55156.1"/>
    <property type="molecule type" value="Genomic_DNA"/>
</dbReference>
<name>A0A1M6K845_9FIRM</name>
<accession>A0A1M6K845</accession>
<dbReference type="NCBIfam" id="TIGR04274">
    <property type="entry name" value="hypoxanDNAglyco"/>
    <property type="match status" value="1"/>
</dbReference>
<dbReference type="RefSeq" id="WP_072847978.1">
    <property type="nucleotide sequence ID" value="NZ_FRAH01000003.1"/>
</dbReference>
<dbReference type="Proteomes" id="UP000183975">
    <property type="component" value="Unassembled WGS sequence"/>
</dbReference>
<dbReference type="InterPro" id="IPR036895">
    <property type="entry name" value="Uracil-DNA_glycosylase-like_sf"/>
</dbReference>
<protein>
    <submittedName>
        <fullName evidence="2">G/U mismatch-specific uracil-DNA glycosylase</fullName>
    </submittedName>
</protein>